<dbReference type="OMA" id="ECYEIES"/>
<dbReference type="PANTHER" id="PTHR33562">
    <property type="entry name" value="ATILLA, ISOFORM B-RELATED-RELATED"/>
    <property type="match status" value="1"/>
</dbReference>
<reference evidence="3" key="1">
    <citation type="submission" date="2022-11" db="UniProtKB">
        <authorList>
            <consortium name="EnsemblMetazoa"/>
        </authorList>
    </citation>
    <scope>IDENTIFICATION</scope>
</reference>
<proteinExistence type="predicted"/>
<dbReference type="RefSeq" id="XP_038070290.1">
    <property type="nucleotide sequence ID" value="XM_038214362.1"/>
</dbReference>
<keyword evidence="1 2" id="KW-0732">Signal</keyword>
<dbReference type="AlphaFoldDB" id="A0A914B3A7"/>
<keyword evidence="4" id="KW-1185">Reference proteome</keyword>
<evidence type="ECO:0000256" key="2">
    <source>
        <dbReference type="SAM" id="SignalP"/>
    </source>
</evidence>
<name>A0A914B3A7_PATMI</name>
<accession>A0A914B3A7</accession>
<feature type="chain" id="PRO_5038324145" evidence="2">
    <location>
        <begin position="21"/>
        <end position="136"/>
    </location>
</feature>
<evidence type="ECO:0000313" key="3">
    <source>
        <dbReference type="EnsemblMetazoa" id="XP_038070289.1"/>
    </source>
</evidence>
<organism evidence="3 4">
    <name type="scientific">Patiria miniata</name>
    <name type="common">Bat star</name>
    <name type="synonym">Asterina miniata</name>
    <dbReference type="NCBI Taxonomy" id="46514"/>
    <lineage>
        <taxon>Eukaryota</taxon>
        <taxon>Metazoa</taxon>
        <taxon>Echinodermata</taxon>
        <taxon>Eleutherozoa</taxon>
        <taxon>Asterozoa</taxon>
        <taxon>Asteroidea</taxon>
        <taxon>Valvatacea</taxon>
        <taxon>Valvatida</taxon>
        <taxon>Asterinidae</taxon>
        <taxon>Patiria</taxon>
    </lineage>
</organism>
<dbReference type="Proteomes" id="UP000887568">
    <property type="component" value="Unplaced"/>
</dbReference>
<dbReference type="EnsemblMetazoa" id="XM_038214361.1">
    <property type="protein sequence ID" value="XP_038070289.1"/>
    <property type="gene ID" value="LOC119739415"/>
</dbReference>
<protein>
    <submittedName>
        <fullName evidence="3">Uncharacterized protein</fullName>
    </submittedName>
</protein>
<dbReference type="RefSeq" id="XP_038070289.1">
    <property type="nucleotide sequence ID" value="XM_038214361.1"/>
</dbReference>
<feature type="signal peptide" evidence="2">
    <location>
        <begin position="1"/>
        <end position="20"/>
    </location>
</feature>
<dbReference type="GeneID" id="119739415"/>
<sequence length="136" mass="14396">MKDLILLLLTLAACIAQIQGIRCYACNYTNAVPTYNSFCDVNFDPNGWGAAQSIVECDGVCVKASGGVAGLIGVERKCDTSKEPECPNGCGSVEGTTIGGCQHCCETDLCNQASSVTFHLLTSVAMLLFAWVGRYI</sequence>
<dbReference type="OrthoDB" id="8188641at2759"/>
<dbReference type="EnsemblMetazoa" id="XM_038214362.1">
    <property type="protein sequence ID" value="XP_038070290.1"/>
    <property type="gene ID" value="LOC119739415"/>
</dbReference>
<dbReference type="InterPro" id="IPR050975">
    <property type="entry name" value="Sleep_regulator"/>
</dbReference>
<evidence type="ECO:0000256" key="1">
    <source>
        <dbReference type="ARBA" id="ARBA00022729"/>
    </source>
</evidence>
<dbReference type="RefSeq" id="XP_038070288.1">
    <property type="nucleotide sequence ID" value="XM_038214360.1"/>
</dbReference>
<evidence type="ECO:0000313" key="4">
    <source>
        <dbReference type="Proteomes" id="UP000887568"/>
    </source>
</evidence>
<dbReference type="EnsemblMetazoa" id="XM_038214360.1">
    <property type="protein sequence ID" value="XP_038070288.1"/>
    <property type="gene ID" value="LOC119739415"/>
</dbReference>